<dbReference type="KEGG" id="pace:A6070_00985"/>
<accession>A0A1L3GFW6</accession>
<evidence type="ECO:0000313" key="3">
    <source>
        <dbReference type="Proteomes" id="UP000182264"/>
    </source>
</evidence>
<proteinExistence type="predicted"/>
<dbReference type="Gene3D" id="2.40.160.100">
    <property type="match status" value="1"/>
</dbReference>
<gene>
    <name evidence="2" type="ORF">A7E75_07040</name>
</gene>
<dbReference type="EMBL" id="CP015518">
    <property type="protein sequence ID" value="APG24807.1"/>
    <property type="molecule type" value="Genomic_DNA"/>
</dbReference>
<keyword evidence="3" id="KW-1185">Reference proteome</keyword>
<evidence type="ECO:0000256" key="1">
    <source>
        <dbReference type="SAM" id="Phobius"/>
    </source>
</evidence>
<keyword evidence="1" id="KW-1133">Transmembrane helix</keyword>
<sequence length="528" mass="58380">MPDVIRFSGEAVSCPFQDLAGVRLVRENSLFDRRYNAMLGNIRLLWLTALLVAWLPAAPATAAIEFFGTAKIKPTFYDNFDFNDGKNDAFIINEGGLTGDQHIRAELRLGWKAAGERWSVKMIAEADVIMEKDSADRSYYSGATSYEGKPNSGGEFGIERAELLYRFFPWLELETGWDVRALDIGSGGLLFGDDHPFLGFRGDLTDALSYELLYLPIQNRNSLPTADDDGKYLRSPDADDWRVYTLKLVQDMGGKSAALPQHALFGNSSGENNILSMALSPVYAFSDNDSAQARIHYFGLEATGQAGWFKPYFEVMAADGEFDNGRDISAWAMFAGLEVLMNKAFNPYVAFRYTQGDDDASDDDVEGWVGIGDIGRYTPLLGMDGNILGEDLGQSYGATLYSYSPERAFRTNRYGGIGNGGSGDNPGQKLIAVGTRGDLAAILPGLMYKTQAFFIWYDETANLINTRKPGEKVDDYAGTTFDLQLLYAFNKNFSIDYIFSTFVPGDGIKDQFGDDPAFVNCLTLAWTY</sequence>
<dbReference type="STRING" id="29542.A6070_00985"/>
<evidence type="ECO:0008006" key="4">
    <source>
        <dbReference type="Google" id="ProtNLM"/>
    </source>
</evidence>
<keyword evidence="1" id="KW-0472">Membrane</keyword>
<dbReference type="InterPro" id="IPR053728">
    <property type="entry name" value="Alginate_Permeability_Chnl"/>
</dbReference>
<organism evidence="2 3">
    <name type="scientific">Syntrophotalea acetylenica</name>
    <name type="common">Pelobacter acetylenicus</name>
    <dbReference type="NCBI Taxonomy" id="29542"/>
    <lineage>
        <taxon>Bacteria</taxon>
        <taxon>Pseudomonadati</taxon>
        <taxon>Thermodesulfobacteriota</taxon>
        <taxon>Desulfuromonadia</taxon>
        <taxon>Desulfuromonadales</taxon>
        <taxon>Syntrophotaleaceae</taxon>
        <taxon>Syntrophotalea</taxon>
    </lineage>
</organism>
<evidence type="ECO:0000313" key="2">
    <source>
        <dbReference type="EMBL" id="APG24807.1"/>
    </source>
</evidence>
<dbReference type="AlphaFoldDB" id="A0A1L3GFW6"/>
<feature type="transmembrane region" description="Helical" evidence="1">
    <location>
        <begin position="44"/>
        <end position="64"/>
    </location>
</feature>
<name>A0A1L3GFW6_SYNAC</name>
<dbReference type="Proteomes" id="UP000182264">
    <property type="component" value="Chromosome"/>
</dbReference>
<reference evidence="2 3" key="1">
    <citation type="journal article" date="2017" name="Genome Announc.">
        <title>Complete Genome Sequences of Two Acetylene-Fermenting Pelobacter acetylenicus Strains.</title>
        <authorList>
            <person name="Sutton J.M."/>
            <person name="Baesman S.M."/>
            <person name="Fierst J.L."/>
            <person name="Poret-Peterson A.T."/>
            <person name="Oremland R.S."/>
            <person name="Dunlap D.S."/>
            <person name="Akob D.M."/>
        </authorList>
    </citation>
    <scope>NUCLEOTIDE SEQUENCE [LARGE SCALE GENOMIC DNA]</scope>
    <source>
        <strain evidence="2 3">DSM 3247</strain>
    </source>
</reference>
<keyword evidence="1" id="KW-0812">Transmembrane</keyword>
<protein>
    <recommendedName>
        <fullName evidence="4">Alginate export domain-containing protein</fullName>
    </recommendedName>
</protein>